<dbReference type="Proteomes" id="UP000244128">
    <property type="component" value="Unassembled WGS sequence"/>
</dbReference>
<accession>A0A2T5I2Z0</accession>
<evidence type="ECO:0008006" key="4">
    <source>
        <dbReference type="Google" id="ProtNLM"/>
    </source>
</evidence>
<dbReference type="RefSeq" id="WP_308811218.1">
    <property type="nucleotide sequence ID" value="NZ_QAOI01000004.1"/>
</dbReference>
<feature type="signal peptide" evidence="1">
    <location>
        <begin position="1"/>
        <end position="27"/>
    </location>
</feature>
<proteinExistence type="predicted"/>
<evidence type="ECO:0000256" key="1">
    <source>
        <dbReference type="SAM" id="SignalP"/>
    </source>
</evidence>
<dbReference type="AlphaFoldDB" id="A0A2T5I2Z0"/>
<keyword evidence="1" id="KW-0732">Signal</keyword>
<name>A0A2T5I2Z0_9PROT</name>
<evidence type="ECO:0000313" key="3">
    <source>
        <dbReference type="Proteomes" id="UP000244128"/>
    </source>
</evidence>
<gene>
    <name evidence="2" type="ORF">C8R26_104181</name>
</gene>
<feature type="chain" id="PRO_5015786047" description="Cytochrome C" evidence="1">
    <location>
        <begin position="28"/>
        <end position="453"/>
    </location>
</feature>
<evidence type="ECO:0000313" key="2">
    <source>
        <dbReference type="EMBL" id="PTQ78197.1"/>
    </source>
</evidence>
<reference evidence="2 3" key="1">
    <citation type="submission" date="2018-04" db="EMBL/GenBank/DDBJ databases">
        <title>Active sludge and wastewater microbial communities from Klosterneuburg, Austria.</title>
        <authorList>
            <person name="Wagner M."/>
        </authorList>
    </citation>
    <scope>NUCLEOTIDE SEQUENCE [LARGE SCALE GENOMIC DNA]</scope>
    <source>
        <strain evidence="2 3">Nm49</strain>
    </source>
</reference>
<sequence>MMTVTKSTVSLFVFFLLFFLLSSSANALPSFARQTGFACSACHVQSFGPNLTSVGRNFKLNGYTQTDGKNNNIIPLSGMIRGSYTHTQEAQAGGAAPRFSKNDNGTIDEAAIFLAGRLTSKVGAFIEGTYDGVENIGVLDNTDIRFADHADVAGQKLVFGLTANNNPTVTDLWNTTPTWGFPWSSSPLAPTQSAANLIESLGSQVIGATAYMMLNDMLYVEAGGYTSLPKNAQKGISVFDAEQARLSGGAPYWRIALQKDWSGHYGAVGAYGLHGDVNPQRITGAGTDRYDDFGFDLTYQYLANPVHIYEFTATYLRENRNMNASSALGFADKLKSNLDTVRIRTGYTFQQTYGLNLFYNQTTGTADTVIYSFGDPISGSRTGNPLSQAFIAEISYTPFGKTNTSVMSTFVNLRLAAQYVHNFKFNGSVHNYDGLGRNAVNNDAFYLNGWLAF</sequence>
<dbReference type="EMBL" id="QAOI01000004">
    <property type="protein sequence ID" value="PTQ78197.1"/>
    <property type="molecule type" value="Genomic_DNA"/>
</dbReference>
<protein>
    <recommendedName>
        <fullName evidence="4">Cytochrome C</fullName>
    </recommendedName>
</protein>
<organism evidence="2 3">
    <name type="scientific">Nitrosomonas oligotropha</name>
    <dbReference type="NCBI Taxonomy" id="42354"/>
    <lineage>
        <taxon>Bacteria</taxon>
        <taxon>Pseudomonadati</taxon>
        <taxon>Pseudomonadota</taxon>
        <taxon>Betaproteobacteria</taxon>
        <taxon>Nitrosomonadales</taxon>
        <taxon>Nitrosomonadaceae</taxon>
        <taxon>Nitrosomonas</taxon>
    </lineage>
</organism>
<comment type="caution">
    <text evidence="2">The sequence shown here is derived from an EMBL/GenBank/DDBJ whole genome shotgun (WGS) entry which is preliminary data.</text>
</comment>